<dbReference type="PROSITE" id="PS51257">
    <property type="entry name" value="PROKAR_LIPOPROTEIN"/>
    <property type="match status" value="1"/>
</dbReference>
<keyword evidence="2" id="KW-1015">Disulfide bond</keyword>
<dbReference type="PANTHER" id="PTHR42852:SF6">
    <property type="entry name" value="THIOL:DISULFIDE INTERCHANGE PROTEIN DSBE"/>
    <property type="match status" value="1"/>
</dbReference>
<dbReference type="CDD" id="cd02966">
    <property type="entry name" value="TlpA_like_family"/>
    <property type="match status" value="1"/>
</dbReference>
<gene>
    <name evidence="5" type="ORF">KCG49_15995</name>
</gene>
<accession>A0A9X1FB99</accession>
<feature type="domain" description="Thioredoxin" evidence="4">
    <location>
        <begin position="218"/>
        <end position="351"/>
    </location>
</feature>
<evidence type="ECO:0000256" key="3">
    <source>
        <dbReference type="ARBA" id="ARBA00023284"/>
    </source>
</evidence>
<protein>
    <submittedName>
        <fullName evidence="5">AhpC/TSA family protein</fullName>
    </submittedName>
</protein>
<evidence type="ECO:0000313" key="6">
    <source>
        <dbReference type="Proteomes" id="UP001138894"/>
    </source>
</evidence>
<keyword evidence="1" id="KW-0201">Cytochrome c-type biogenesis</keyword>
<dbReference type="RefSeq" id="WP_218547949.1">
    <property type="nucleotide sequence ID" value="NZ_JAGSPD010000022.1"/>
</dbReference>
<dbReference type="Proteomes" id="UP001138894">
    <property type="component" value="Unassembled WGS sequence"/>
</dbReference>
<comment type="caution">
    <text evidence="5">The sequence shown here is derived from an EMBL/GenBank/DDBJ whole genome shotgun (WGS) entry which is preliminary data.</text>
</comment>
<evidence type="ECO:0000256" key="1">
    <source>
        <dbReference type="ARBA" id="ARBA00022748"/>
    </source>
</evidence>
<dbReference type="Pfam" id="PF14289">
    <property type="entry name" value="DUF4369"/>
    <property type="match status" value="1"/>
</dbReference>
<dbReference type="InterPro" id="IPR050553">
    <property type="entry name" value="Thioredoxin_ResA/DsbE_sf"/>
</dbReference>
<keyword evidence="6" id="KW-1185">Reference proteome</keyword>
<sequence>MIKKLTYTAILIFIVFSCSKLKEEPQSQYYINGLVKETKNGSYQDYIYMSYGSFKDSALVDKNGKFEFKGQLKYPTRAYLYLKDPSASVGFYIENSDIYLSGQFYKSNQNNTNYNLFYIDSVSGSKSNELVAKFRKFKKENKSKPNFDNLVADHLTELAYNNPKNSIVGTLVADEAIKGDKIFNLAQLKKIYAYLDSSFQLKSEIEVIERGILQLEKSKLGDPFINFTITGTKSDSLKFKQLLGKKILIDFWASWCQPCIKKHPAMIDLYKRMNKNNFEIVSISIDKSKQNWLKGLEKEKLPWKNGLDESEFIANSYGINAIPFNYLLNETGEIIAINKSLEEIERIILEK</sequence>
<dbReference type="PANTHER" id="PTHR42852">
    <property type="entry name" value="THIOL:DISULFIDE INTERCHANGE PROTEIN DSBE"/>
    <property type="match status" value="1"/>
</dbReference>
<reference evidence="5" key="1">
    <citation type="submission" date="2021-04" db="EMBL/GenBank/DDBJ databases">
        <authorList>
            <person name="Pira H."/>
            <person name="Risdian C."/>
            <person name="Wink J."/>
        </authorList>
    </citation>
    <scope>NUCLEOTIDE SEQUENCE</scope>
    <source>
        <strain evidence="5">WHY3</strain>
    </source>
</reference>
<dbReference type="EMBL" id="JAGSPD010000022">
    <property type="protein sequence ID" value="MBV7270691.1"/>
    <property type="molecule type" value="Genomic_DNA"/>
</dbReference>
<evidence type="ECO:0000256" key="2">
    <source>
        <dbReference type="ARBA" id="ARBA00023157"/>
    </source>
</evidence>
<organism evidence="5 6">
    <name type="scientific">Winogradskyella luteola</name>
    <dbReference type="NCBI Taxonomy" id="2828330"/>
    <lineage>
        <taxon>Bacteria</taxon>
        <taxon>Pseudomonadati</taxon>
        <taxon>Bacteroidota</taxon>
        <taxon>Flavobacteriia</taxon>
        <taxon>Flavobacteriales</taxon>
        <taxon>Flavobacteriaceae</taxon>
        <taxon>Winogradskyella</taxon>
    </lineage>
</organism>
<evidence type="ECO:0000313" key="5">
    <source>
        <dbReference type="EMBL" id="MBV7270691.1"/>
    </source>
</evidence>
<dbReference type="InterPro" id="IPR000866">
    <property type="entry name" value="AhpC/TSA"/>
</dbReference>
<dbReference type="GO" id="GO:0017004">
    <property type="term" value="P:cytochrome complex assembly"/>
    <property type="evidence" value="ECO:0007669"/>
    <property type="project" value="UniProtKB-KW"/>
</dbReference>
<dbReference type="AlphaFoldDB" id="A0A9X1FB99"/>
<evidence type="ECO:0000259" key="4">
    <source>
        <dbReference type="PROSITE" id="PS51352"/>
    </source>
</evidence>
<name>A0A9X1FB99_9FLAO</name>
<dbReference type="PROSITE" id="PS51352">
    <property type="entry name" value="THIOREDOXIN_2"/>
    <property type="match status" value="1"/>
</dbReference>
<dbReference type="InterPro" id="IPR013766">
    <property type="entry name" value="Thioredoxin_domain"/>
</dbReference>
<keyword evidence="3" id="KW-0676">Redox-active center</keyword>
<dbReference type="Pfam" id="PF00578">
    <property type="entry name" value="AhpC-TSA"/>
    <property type="match status" value="1"/>
</dbReference>
<proteinExistence type="predicted"/>
<dbReference type="InterPro" id="IPR025380">
    <property type="entry name" value="DUF4369"/>
</dbReference>